<evidence type="ECO:0000313" key="2">
    <source>
        <dbReference type="Proteomes" id="UP000468531"/>
    </source>
</evidence>
<keyword evidence="2" id="KW-1185">Reference proteome</keyword>
<name>A0A6P1BMT8_9BRAD</name>
<comment type="caution">
    <text evidence="1">The sequence shown here is derived from an EMBL/GenBank/DDBJ whole genome shotgun (WGS) entry which is preliminary data.</text>
</comment>
<organism evidence="1 2">
    <name type="scientific">Bradyrhizobium uaiense</name>
    <dbReference type="NCBI Taxonomy" id="2594946"/>
    <lineage>
        <taxon>Bacteria</taxon>
        <taxon>Pseudomonadati</taxon>
        <taxon>Pseudomonadota</taxon>
        <taxon>Alphaproteobacteria</taxon>
        <taxon>Hyphomicrobiales</taxon>
        <taxon>Nitrobacteraceae</taxon>
        <taxon>Bradyrhizobium</taxon>
    </lineage>
</organism>
<sequence>MDERLERLRAHRNNVGRYRRLLGTKLSDLERDFVNRRLSEEMAAMQVLTADMPPVVLAPPANEQIVGQSVGGQP</sequence>
<dbReference type="AlphaFoldDB" id="A0A6P1BMT8"/>
<gene>
    <name evidence="1" type="ORF">FNJ47_28610</name>
</gene>
<reference evidence="1 2" key="1">
    <citation type="journal article" date="2020" name="Arch. Microbiol.">
        <title>Bradyrhizobium uaiense sp. nov., a new highly efficient cowpea symbiont.</title>
        <authorList>
            <person name="Cabral Michel D."/>
            <person name="Azarias Guimaraes A."/>
            <person name="Martins da Costa E."/>
            <person name="Soares de Carvalho T."/>
            <person name="Balsanelli E."/>
            <person name="Willems A."/>
            <person name="Maltempi de Souza E."/>
            <person name="de Souza Moreira F.M."/>
        </authorList>
    </citation>
    <scope>NUCLEOTIDE SEQUENCE [LARGE SCALE GENOMIC DNA]</scope>
    <source>
        <strain evidence="1 2">UFLA 03-164</strain>
    </source>
</reference>
<protein>
    <submittedName>
        <fullName evidence="1">Uncharacterized protein</fullName>
    </submittedName>
</protein>
<dbReference type="EMBL" id="VKHP01000141">
    <property type="protein sequence ID" value="NEU99678.1"/>
    <property type="molecule type" value="Genomic_DNA"/>
</dbReference>
<accession>A0A6P1BMT8</accession>
<evidence type="ECO:0000313" key="1">
    <source>
        <dbReference type="EMBL" id="NEU99678.1"/>
    </source>
</evidence>
<proteinExistence type="predicted"/>
<dbReference type="Proteomes" id="UP000468531">
    <property type="component" value="Unassembled WGS sequence"/>
</dbReference>